<dbReference type="GO" id="GO:0050265">
    <property type="term" value="F:RNA uridylyltransferase activity"/>
    <property type="evidence" value="ECO:0007669"/>
    <property type="project" value="TreeGrafter"/>
</dbReference>
<dbReference type="SUPFAM" id="SSF81631">
    <property type="entry name" value="PAP/OAS1 substrate-binding domain"/>
    <property type="match status" value="1"/>
</dbReference>
<feature type="coiled-coil region" evidence="1">
    <location>
        <begin position="14"/>
        <end position="41"/>
    </location>
</feature>
<keyword evidence="2" id="KW-1185">Reference proteome</keyword>
<dbReference type="WBParaSite" id="SVE_1905600.1">
    <property type="protein sequence ID" value="SVE_1905600.1"/>
    <property type="gene ID" value="SVE_1905600"/>
</dbReference>
<evidence type="ECO:0000313" key="2">
    <source>
        <dbReference type="Proteomes" id="UP000035680"/>
    </source>
</evidence>
<accession>A0A0K0G2V5</accession>
<protein>
    <submittedName>
        <fullName evidence="3">NTP_transf_2 domain-containing protein</fullName>
    </submittedName>
</protein>
<name>A0A0K0G2V5_STRVS</name>
<evidence type="ECO:0000313" key="3">
    <source>
        <dbReference type="WBParaSite" id="SVE_1905600.1"/>
    </source>
</evidence>
<organism evidence="2 3">
    <name type="scientific">Strongyloides venezuelensis</name>
    <name type="common">Threadworm</name>
    <dbReference type="NCBI Taxonomy" id="75913"/>
    <lineage>
        <taxon>Eukaryota</taxon>
        <taxon>Metazoa</taxon>
        <taxon>Ecdysozoa</taxon>
        <taxon>Nematoda</taxon>
        <taxon>Chromadorea</taxon>
        <taxon>Rhabditida</taxon>
        <taxon>Tylenchina</taxon>
        <taxon>Panagrolaimomorpha</taxon>
        <taxon>Strongyloidoidea</taxon>
        <taxon>Strongyloididae</taxon>
        <taxon>Strongyloides</taxon>
    </lineage>
</organism>
<dbReference type="PANTHER" id="PTHR12271">
    <property type="entry name" value="POLY A POLYMERASE CID PAP -RELATED"/>
    <property type="match status" value="1"/>
</dbReference>
<proteinExistence type="predicted"/>
<dbReference type="GO" id="GO:0031123">
    <property type="term" value="P:RNA 3'-end processing"/>
    <property type="evidence" value="ECO:0007669"/>
    <property type="project" value="TreeGrafter"/>
</dbReference>
<sequence>MNSNSGKSVYEIVTLRHNDKLKNLENKLEILEKQRAETQSMISKKVTPKINKLKDWICNEKSDIVIIGSVATGLTLSSDTFTDVVVVSFDEGSNGFLSRFEEDKFFRNNYIKKMGKYITENALLWDNNRDKKTTYLKSSYPLINLNFGDSTYLSIRFYDYNSLKRTNLLRYYAASDPRFRKLYMYVKMLLQNIIEDDKNYRPLESYNISLLVAHFLQTSSKNEQAVLPLLPEIYSSFVSPHLSTNEVVTNLKKPVDVSAIQSLINPKPLASHLIVRFIEYFAEFDFTKNAIYVNKVYPIVNNKNVTNSKLQIFDLYSDMSTDNSDRNLKIFSKSMQYARDLVKRGYLIDDIPNFDKEKIPRLSFRSKK</sequence>
<dbReference type="Proteomes" id="UP000035680">
    <property type="component" value="Unassembled WGS sequence"/>
</dbReference>
<reference evidence="2" key="1">
    <citation type="submission" date="2014-07" db="EMBL/GenBank/DDBJ databases">
        <authorList>
            <person name="Martin A.A"/>
            <person name="De Silva N."/>
        </authorList>
    </citation>
    <scope>NUCLEOTIDE SEQUENCE</scope>
</reference>
<reference evidence="3" key="2">
    <citation type="submission" date="2015-08" db="UniProtKB">
        <authorList>
            <consortium name="WormBaseParasite"/>
        </authorList>
    </citation>
    <scope>IDENTIFICATION</scope>
</reference>
<dbReference type="Gene3D" id="1.10.1410.10">
    <property type="match status" value="1"/>
</dbReference>
<dbReference type="STRING" id="75913.A0A0K0G2V5"/>
<dbReference type="AlphaFoldDB" id="A0A0K0G2V5"/>
<evidence type="ECO:0000256" key="1">
    <source>
        <dbReference type="SAM" id="Coils"/>
    </source>
</evidence>
<dbReference type="PANTHER" id="PTHR12271:SF12">
    <property type="entry name" value="POLYMERASE NUCLEOTIDYL TRANSFERASE DOMAIN-CONTAINING PROTEIN"/>
    <property type="match status" value="1"/>
</dbReference>
<keyword evidence="1" id="KW-0175">Coiled coil</keyword>